<dbReference type="Gene3D" id="3.10.20.580">
    <property type="match status" value="1"/>
</dbReference>
<dbReference type="InterPro" id="IPR001279">
    <property type="entry name" value="Metallo-B-lactamas"/>
</dbReference>
<keyword evidence="6" id="KW-0694">RNA-binding</keyword>
<reference evidence="8 9" key="1">
    <citation type="journal article" date="2013" name="PLoS ONE">
        <title>Bacterial endosymbiosis in a chordate host: long-term co-evolution and conservation of secondary metabolism.</title>
        <authorList>
            <person name="Kwan J.C."/>
            <person name="Schmidt E.W."/>
        </authorList>
    </citation>
    <scope>NUCLEOTIDE SEQUENCE [LARGE SCALE GENOMIC DNA]</scope>
    <source>
        <strain evidence="9">L6</strain>
    </source>
</reference>
<organism evidence="8 9">
    <name type="scientific">Candidatus Xenolissoclinum pacificiensis L6</name>
    <dbReference type="NCBI Taxonomy" id="1401685"/>
    <lineage>
        <taxon>Bacteria</taxon>
        <taxon>Pseudomonadati</taxon>
        <taxon>Pseudomonadota</taxon>
        <taxon>Alphaproteobacteria</taxon>
        <taxon>Rickettsiales</taxon>
        <taxon>Anaplasmataceae</taxon>
        <taxon>Candidatus Xenolissoclinum</taxon>
    </lineage>
</organism>
<dbReference type="Pfam" id="PF12706">
    <property type="entry name" value="Lactamase_B_2"/>
    <property type="match status" value="1"/>
</dbReference>
<keyword evidence="2" id="KW-0479">Metal-binding</keyword>
<accession>W2V178</accession>
<evidence type="ECO:0000256" key="2">
    <source>
        <dbReference type="ARBA" id="ARBA00022723"/>
    </source>
</evidence>
<gene>
    <name evidence="8" type="ORF">P857_327</name>
</gene>
<evidence type="ECO:0000256" key="3">
    <source>
        <dbReference type="ARBA" id="ARBA00022801"/>
    </source>
</evidence>
<dbReference type="InterPro" id="IPR036866">
    <property type="entry name" value="RibonucZ/Hydroxyglut_hydro"/>
</dbReference>
<dbReference type="Pfam" id="PF07521">
    <property type="entry name" value="RMMBL"/>
    <property type="match status" value="1"/>
</dbReference>
<keyword evidence="5" id="KW-0269">Exonuclease</keyword>
<evidence type="ECO:0000256" key="1">
    <source>
        <dbReference type="ARBA" id="ARBA00022722"/>
    </source>
</evidence>
<protein>
    <submittedName>
        <fullName evidence="8">Threonine dehydratase</fullName>
    </submittedName>
</protein>
<dbReference type="GO" id="GO:0004527">
    <property type="term" value="F:exonuclease activity"/>
    <property type="evidence" value="ECO:0007669"/>
    <property type="project" value="UniProtKB-KW"/>
</dbReference>
<keyword evidence="1" id="KW-0540">Nuclease</keyword>
<proteinExistence type="predicted"/>
<dbReference type="Gene3D" id="3.40.50.10710">
    <property type="entry name" value="Metallo-hydrolase/oxidoreductase"/>
    <property type="match status" value="1"/>
</dbReference>
<dbReference type="GO" id="GO:0003723">
    <property type="term" value="F:RNA binding"/>
    <property type="evidence" value="ECO:0007669"/>
    <property type="project" value="UniProtKB-KW"/>
</dbReference>
<dbReference type="SUPFAM" id="SSF56281">
    <property type="entry name" value="Metallo-hydrolase/oxidoreductase"/>
    <property type="match status" value="1"/>
</dbReference>
<keyword evidence="9" id="KW-1185">Reference proteome</keyword>
<dbReference type="EMBL" id="AXCJ01000005">
    <property type="protein sequence ID" value="ETO91412.1"/>
    <property type="molecule type" value="Genomic_DNA"/>
</dbReference>
<evidence type="ECO:0000256" key="5">
    <source>
        <dbReference type="ARBA" id="ARBA00022839"/>
    </source>
</evidence>
<keyword evidence="4" id="KW-0862">Zinc</keyword>
<dbReference type="SMART" id="SM00849">
    <property type="entry name" value="Lactamase_B"/>
    <property type="match status" value="1"/>
</dbReference>
<keyword evidence="3" id="KW-0378">Hydrolase</keyword>
<dbReference type="PANTHER" id="PTHR43694">
    <property type="entry name" value="RIBONUCLEASE J"/>
    <property type="match status" value="1"/>
</dbReference>
<dbReference type="STRING" id="1401685.P857_327"/>
<sequence>MQNAISHDDLIMIPLGGTNEIGMNLTLYHYKGRWLMLDCGAGFAGEGFPGVDITVADTSFIEEHKDALEGIVITHIHEDHCGGLMYIWEKLQCPIYTSDLVIQFLKRKIPSYLYNEIPFHPIEYDKVLQLGSFACEFISLTHSVPEMKAVFISTDVGNILHSGDWKIDNDPVVGHVSDIEKIKSCKDKGVLAFVCDSTNIFSTGHSESESVLFEPLLNIVQEASSLVGISLFASNIARIQSIASIAKQTGRDILILGRSLMDVIDCAQESGFLEQFPFFTRDTIKDIRDRSKLIVLATGCQGDQRGASFRLAFKNYPNFALEPGDTFVFASKMIPGNEKKISQMVNELIKMHVNVITEKTHKVHVSGHPYQEELAYMYGILEPKFAIPVHGEHMHISKHAEYARQFVDKSVVLQDGDVLHITPDDIRKIGQVKTQRLGVDGRFLYTIDSEVMCTRRKIQKSGMLILTLILNYKQIVKMPKILCFGCFGDNNLIKDIRDECYQKILECLNVHAEITEYNVNDIIRSVIFPYCSGDKVPYIKVQIERIQKRVFSKKRQGKRNFNKG</sequence>
<evidence type="ECO:0000313" key="9">
    <source>
        <dbReference type="Proteomes" id="UP000018951"/>
    </source>
</evidence>
<dbReference type="PATRIC" id="fig|1401685.3.peg.618"/>
<evidence type="ECO:0000256" key="6">
    <source>
        <dbReference type="ARBA" id="ARBA00022884"/>
    </source>
</evidence>
<dbReference type="Gene3D" id="3.60.15.10">
    <property type="entry name" value="Ribonuclease Z/Hydroxyacylglutathione hydrolase-like"/>
    <property type="match status" value="1"/>
</dbReference>
<evidence type="ECO:0000259" key="7">
    <source>
        <dbReference type="SMART" id="SM00849"/>
    </source>
</evidence>
<dbReference type="InterPro" id="IPR042173">
    <property type="entry name" value="RNase_J_2"/>
</dbReference>
<dbReference type="Proteomes" id="UP000018951">
    <property type="component" value="Unassembled WGS sequence"/>
</dbReference>
<evidence type="ECO:0000256" key="4">
    <source>
        <dbReference type="ARBA" id="ARBA00022833"/>
    </source>
</evidence>
<dbReference type="AlphaFoldDB" id="W2V178"/>
<comment type="caution">
    <text evidence="8">The sequence shown here is derived from an EMBL/GenBank/DDBJ whole genome shotgun (WGS) entry which is preliminary data.</text>
</comment>
<dbReference type="PANTHER" id="PTHR43694:SF1">
    <property type="entry name" value="RIBONUCLEASE J"/>
    <property type="match status" value="1"/>
</dbReference>
<dbReference type="InterPro" id="IPR055132">
    <property type="entry name" value="RNase_J_b_CASP"/>
</dbReference>
<evidence type="ECO:0000313" key="8">
    <source>
        <dbReference type="EMBL" id="ETO91412.1"/>
    </source>
</evidence>
<dbReference type="GO" id="GO:0046872">
    <property type="term" value="F:metal ion binding"/>
    <property type="evidence" value="ECO:0007669"/>
    <property type="project" value="UniProtKB-KW"/>
</dbReference>
<dbReference type="CDD" id="cd07714">
    <property type="entry name" value="RNaseJ_MBL-fold"/>
    <property type="match status" value="1"/>
</dbReference>
<name>W2V178_9RICK</name>
<feature type="domain" description="Metallo-beta-lactamase" evidence="7">
    <location>
        <begin position="22"/>
        <end position="205"/>
    </location>
</feature>
<dbReference type="Pfam" id="PF22505">
    <property type="entry name" value="RNase_J_b_CASP"/>
    <property type="match status" value="1"/>
</dbReference>
<dbReference type="InterPro" id="IPR011108">
    <property type="entry name" value="RMMBL"/>
</dbReference>